<gene>
    <name evidence="2" type="ORF">BBAD15_g11958</name>
</gene>
<sequence length="230" mass="24742">MCAVAGGFEFHAKRIVKRSHLDYQKRVSQDAFKLGSSVYHHSKKTCSCSSYVSISASKDKATNFASKQTGKRTSLKRKRTGAPAGCDRVKNPGAEGEEVAKPGDVEGEETAKPGNTEDDELGPGGEKPDSGSGSEQDVPGQDEQHLCGRGRARHPRHVGQHRGDQYHRADCHGQQQGPHGGAGQLLCAAPHASSREAAPGRARRRRGEAGYARDRQATGGLLTRLRRSPR</sequence>
<feature type="compositionally biased region" description="Basic residues" evidence="1">
    <location>
        <begin position="148"/>
        <end position="160"/>
    </location>
</feature>
<evidence type="ECO:0000313" key="2">
    <source>
        <dbReference type="EMBL" id="KGQ02813.1"/>
    </source>
</evidence>
<dbReference type="STRING" id="1245745.A0A0A2V5Q5"/>
<dbReference type="HOGENOM" id="CLU_1204587_0_0_1"/>
<evidence type="ECO:0000313" key="3">
    <source>
        <dbReference type="Proteomes" id="UP000030106"/>
    </source>
</evidence>
<accession>A0A0A2V5Q5</accession>
<dbReference type="EMBL" id="ANFO01001376">
    <property type="protein sequence ID" value="KGQ02813.1"/>
    <property type="molecule type" value="Genomic_DNA"/>
</dbReference>
<dbReference type="AlphaFoldDB" id="A0A0A2V5Q5"/>
<proteinExistence type="predicted"/>
<comment type="caution">
    <text evidence="2">The sequence shown here is derived from an EMBL/GenBank/DDBJ whole genome shotgun (WGS) entry which is preliminary data.</text>
</comment>
<name>A0A0A2V5Q5_BEABA</name>
<feature type="compositionally biased region" description="Basic and acidic residues" evidence="1">
    <location>
        <begin position="207"/>
        <end position="216"/>
    </location>
</feature>
<protein>
    <submittedName>
        <fullName evidence="2">Uncharacterized protein</fullName>
    </submittedName>
</protein>
<feature type="compositionally biased region" description="Basic residues" evidence="1">
    <location>
        <begin position="69"/>
        <end position="80"/>
    </location>
</feature>
<evidence type="ECO:0000256" key="1">
    <source>
        <dbReference type="SAM" id="MobiDB-lite"/>
    </source>
</evidence>
<reference evidence="2 3" key="1">
    <citation type="submission" date="2012-10" db="EMBL/GenBank/DDBJ databases">
        <title>Genome sequencing and analysis of entomopathogenic fungi Beauveria bassiana D1-5.</title>
        <authorList>
            <person name="Li Q."/>
            <person name="Wang L."/>
            <person name="Zhang Z."/>
            <person name="Wang Q."/>
            <person name="Ren J."/>
            <person name="Wang M."/>
            <person name="Xu W."/>
            <person name="Wang J."/>
            <person name="Lu Y."/>
            <person name="Du Q."/>
            <person name="Sun Z."/>
        </authorList>
    </citation>
    <scope>NUCLEOTIDE SEQUENCE [LARGE SCALE GENOMIC DNA]</scope>
    <source>
        <strain evidence="2 3">D1-5</strain>
    </source>
</reference>
<feature type="compositionally biased region" description="Basic and acidic residues" evidence="1">
    <location>
        <begin position="161"/>
        <end position="171"/>
    </location>
</feature>
<feature type="region of interest" description="Disordered" evidence="1">
    <location>
        <begin position="65"/>
        <end position="230"/>
    </location>
</feature>
<organism evidence="2 3">
    <name type="scientific">Beauveria bassiana D1-5</name>
    <dbReference type="NCBI Taxonomy" id="1245745"/>
    <lineage>
        <taxon>Eukaryota</taxon>
        <taxon>Fungi</taxon>
        <taxon>Dikarya</taxon>
        <taxon>Ascomycota</taxon>
        <taxon>Pezizomycotina</taxon>
        <taxon>Sordariomycetes</taxon>
        <taxon>Hypocreomycetidae</taxon>
        <taxon>Hypocreales</taxon>
        <taxon>Cordycipitaceae</taxon>
        <taxon>Beauveria</taxon>
    </lineage>
</organism>
<dbReference type="Proteomes" id="UP000030106">
    <property type="component" value="Unassembled WGS sequence"/>
</dbReference>